<sequence>MPLAGLAFYLAEIHLLFVFPLLLDGHPRPLRRSAALLHRRVGVGPALLTVLPIAAHMLLGLLRPRRPLLHWYAGCLAVLYWYEDVRKPTHAARP</sequence>
<feature type="transmembrane region" description="Helical" evidence="1">
    <location>
        <begin position="6"/>
        <end position="23"/>
    </location>
</feature>
<proteinExistence type="predicted"/>
<feature type="transmembrane region" description="Helical" evidence="1">
    <location>
        <begin position="43"/>
        <end position="62"/>
    </location>
</feature>
<organism evidence="2 3">
    <name type="scientific">Hymenobacter jeollabukensis</name>
    <dbReference type="NCBI Taxonomy" id="2025313"/>
    <lineage>
        <taxon>Bacteria</taxon>
        <taxon>Pseudomonadati</taxon>
        <taxon>Bacteroidota</taxon>
        <taxon>Cytophagia</taxon>
        <taxon>Cytophagales</taxon>
        <taxon>Hymenobacteraceae</taxon>
        <taxon>Hymenobacter</taxon>
    </lineage>
</organism>
<dbReference type="Proteomes" id="UP000305517">
    <property type="component" value="Unassembled WGS sequence"/>
</dbReference>
<dbReference type="EMBL" id="VAJM01000005">
    <property type="protein sequence ID" value="TLM92494.1"/>
    <property type="molecule type" value="Genomic_DNA"/>
</dbReference>
<evidence type="ECO:0000313" key="2">
    <source>
        <dbReference type="EMBL" id="TLM92494.1"/>
    </source>
</evidence>
<feature type="transmembrane region" description="Helical" evidence="1">
    <location>
        <begin position="68"/>
        <end position="85"/>
    </location>
</feature>
<dbReference type="OrthoDB" id="884091at2"/>
<dbReference type="AlphaFoldDB" id="A0A5R8WQB9"/>
<keyword evidence="1" id="KW-1133">Transmembrane helix</keyword>
<protein>
    <submittedName>
        <fullName evidence="2">Uncharacterized protein</fullName>
    </submittedName>
</protein>
<gene>
    <name evidence="2" type="ORF">FDY95_13020</name>
</gene>
<comment type="caution">
    <text evidence="2">The sequence shown here is derived from an EMBL/GenBank/DDBJ whole genome shotgun (WGS) entry which is preliminary data.</text>
</comment>
<keyword evidence="1" id="KW-0812">Transmembrane</keyword>
<name>A0A5R8WQB9_9BACT</name>
<evidence type="ECO:0000313" key="3">
    <source>
        <dbReference type="Proteomes" id="UP000305517"/>
    </source>
</evidence>
<accession>A0A5R8WQB9</accession>
<evidence type="ECO:0000256" key="1">
    <source>
        <dbReference type="SAM" id="Phobius"/>
    </source>
</evidence>
<keyword evidence="1" id="KW-0472">Membrane</keyword>
<keyword evidence="3" id="KW-1185">Reference proteome</keyword>
<reference evidence="2 3" key="1">
    <citation type="submission" date="2019-05" db="EMBL/GenBank/DDBJ databases">
        <title>Hymenobacter edaphi sp. nov., isolated from abandoned arsenic-contaminated farmland soil.</title>
        <authorList>
            <person name="Nie L."/>
        </authorList>
    </citation>
    <scope>NUCLEOTIDE SEQUENCE [LARGE SCALE GENOMIC DNA]</scope>
    <source>
        <strain evidence="2 3">1-3-3-8</strain>
    </source>
</reference>